<gene>
    <name evidence="3" type="ORF">C6569_04505</name>
</gene>
<dbReference type="PANTHER" id="PTHR47495:SF2">
    <property type="entry name" value="ALDEHYDE DEHYDROGENASE"/>
    <property type="match status" value="1"/>
</dbReference>
<dbReference type="Pfam" id="PF02738">
    <property type="entry name" value="MoCoBD_1"/>
    <property type="match status" value="1"/>
</dbReference>
<dbReference type="InterPro" id="IPR052516">
    <property type="entry name" value="N-heterocyclic_Hydroxylase"/>
</dbReference>
<accession>A0A2S0N8W7</accession>
<dbReference type="RefSeq" id="WP_106747711.1">
    <property type="nucleotide sequence ID" value="NZ_CP027668.1"/>
</dbReference>
<evidence type="ECO:0000313" key="4">
    <source>
        <dbReference type="Proteomes" id="UP000237889"/>
    </source>
</evidence>
<dbReference type="InterPro" id="IPR006311">
    <property type="entry name" value="TAT_signal"/>
</dbReference>
<proteinExistence type="predicted"/>
<dbReference type="GO" id="GO:0016491">
    <property type="term" value="F:oxidoreductase activity"/>
    <property type="evidence" value="ECO:0007669"/>
    <property type="project" value="InterPro"/>
</dbReference>
<dbReference type="PIRSF" id="PIRSF036389">
    <property type="entry name" value="IOR_B"/>
    <property type="match status" value="1"/>
</dbReference>
<dbReference type="PANTHER" id="PTHR47495">
    <property type="entry name" value="ALDEHYDE DEHYDROGENASE"/>
    <property type="match status" value="1"/>
</dbReference>
<feature type="domain" description="Aldehyde oxidase/xanthine dehydrogenase a/b hammerhead" evidence="2">
    <location>
        <begin position="208"/>
        <end position="287"/>
    </location>
</feature>
<evidence type="ECO:0000256" key="1">
    <source>
        <dbReference type="SAM" id="SignalP"/>
    </source>
</evidence>
<dbReference type="AlphaFoldDB" id="A0A2S0N8W7"/>
<keyword evidence="1" id="KW-0732">Signal</keyword>
<protein>
    <submittedName>
        <fullName evidence="3">Aldehyde dehydrogenase</fullName>
    </submittedName>
</protein>
<dbReference type="Proteomes" id="UP000237889">
    <property type="component" value="Chromosome"/>
</dbReference>
<dbReference type="Gene3D" id="3.90.1170.50">
    <property type="entry name" value="Aldehyde oxidase/xanthine dehydrogenase, a/b hammerhead"/>
    <property type="match status" value="1"/>
</dbReference>
<dbReference type="KEGG" id="phr:C6569_04505"/>
<dbReference type="SMART" id="SM01008">
    <property type="entry name" value="Ald_Xan_dh_C"/>
    <property type="match status" value="1"/>
</dbReference>
<organism evidence="3 4">
    <name type="scientific">Phreatobacter cathodiphilus</name>
    <dbReference type="NCBI Taxonomy" id="1868589"/>
    <lineage>
        <taxon>Bacteria</taxon>
        <taxon>Pseudomonadati</taxon>
        <taxon>Pseudomonadota</taxon>
        <taxon>Alphaproteobacteria</taxon>
        <taxon>Hyphomicrobiales</taxon>
        <taxon>Phreatobacteraceae</taxon>
        <taxon>Phreatobacter</taxon>
    </lineage>
</organism>
<evidence type="ECO:0000259" key="2">
    <source>
        <dbReference type="SMART" id="SM01008"/>
    </source>
</evidence>
<dbReference type="InterPro" id="IPR012368">
    <property type="entry name" value="OxRdtase_Mopterin-bd_su_IorB"/>
</dbReference>
<feature type="chain" id="PRO_5015696452" evidence="1">
    <location>
        <begin position="34"/>
        <end position="724"/>
    </location>
</feature>
<dbReference type="PROSITE" id="PS51318">
    <property type="entry name" value="TAT"/>
    <property type="match status" value="1"/>
</dbReference>
<dbReference type="Gene3D" id="3.30.365.10">
    <property type="entry name" value="Aldehyde oxidase/xanthine dehydrogenase, molybdopterin binding domain"/>
    <property type="match status" value="4"/>
</dbReference>
<dbReference type="InterPro" id="IPR046867">
    <property type="entry name" value="AldOxase/xan_DH_MoCoBD2"/>
</dbReference>
<sequence length="724" mass="77489">MTLIETTTASRRAVLKAAAGLTVGFCLPTDAFAQQPAPAATPEINAWVVIRPDDTVVLRMARSEMGQGTRTGLCQMIAEELHCDWSKIVTEYVTPGQSLARNRAWGAFLTAGSQGIRQSHEYVRRGGATARVMLIQAAADAWGVPAAQCTAKDSVITHAASGRSVRYGQVAAAAARLTPPANVPLKDPKDWTVIGTSAKRLDTAAKTTGALVYGSDLKMPGMLVAVPKECPVFGGKVASFDAAKVSSMPGVRHVLKVADTAVAVVADTFWQAKTALDALPVTWDYGPNRAVSSETIAAQLREGLDAQEAFVGNTNGDARAAIAGAARKLEAVYEYPFQNHAPMEPMNATVVWTPTRCDVWCPTQNGEAALAATAQAAGLPQTACDVHRVDLGGGFGRRTTHDWLIQAVTIARQVPGVPIKTQWTREEDMVQGRYHPVTMCKLTGGLDAQGNVVGLHMRISGQSILSYVFPTALQSGRDPVQFQGLNAGGNDSQIGYSFPNLLIDHAMRNTHVPPHFWRGVNHNQNAIYLECFLDELAHAAGQDPLAFRRKLMGNHPRHLAVLNAVAERIGWDKPPPAGVHRGIAQQMGFGSYVAAAAEVSVDAAGKLRMHRIVAATDCGHAVNPRQIEMQVEGSFVYGLSALLYGACTVKDGQIVETNFDSYNVLRMDEMPKVETIVMPSGGFWGGVGEPTIMVAAPAVLNAIFAATGKRIRSVPLKDQDLRRA</sequence>
<name>A0A2S0N8W7_9HYPH</name>
<reference evidence="3 4" key="1">
    <citation type="submission" date="2018-03" db="EMBL/GenBank/DDBJ databases">
        <title>Genome sequencing of Phreatobacter sp.</title>
        <authorList>
            <person name="Kim S.-J."/>
            <person name="Heo J."/>
            <person name="Kwon S.-W."/>
        </authorList>
    </citation>
    <scope>NUCLEOTIDE SEQUENCE [LARGE SCALE GENOMIC DNA]</scope>
    <source>
        <strain evidence="3 4">S-12</strain>
    </source>
</reference>
<dbReference type="EMBL" id="CP027668">
    <property type="protein sequence ID" value="AVO44381.1"/>
    <property type="molecule type" value="Genomic_DNA"/>
</dbReference>
<dbReference type="InterPro" id="IPR037165">
    <property type="entry name" value="AldOxase/xan_DH_Mopterin-bd_sf"/>
</dbReference>
<evidence type="ECO:0000313" key="3">
    <source>
        <dbReference type="EMBL" id="AVO44381.1"/>
    </source>
</evidence>
<keyword evidence="4" id="KW-1185">Reference proteome</keyword>
<feature type="signal peptide" evidence="1">
    <location>
        <begin position="1"/>
        <end position="33"/>
    </location>
</feature>
<dbReference type="OrthoDB" id="9767994at2"/>
<dbReference type="Pfam" id="PF20256">
    <property type="entry name" value="MoCoBD_2"/>
    <property type="match status" value="2"/>
</dbReference>
<dbReference type="SUPFAM" id="SSF56003">
    <property type="entry name" value="Molybdenum cofactor-binding domain"/>
    <property type="match status" value="2"/>
</dbReference>
<dbReference type="InterPro" id="IPR008274">
    <property type="entry name" value="AldOxase/xan_DH_MoCoBD1"/>
</dbReference>
<dbReference type="InterPro" id="IPR000674">
    <property type="entry name" value="Ald_Oxase/Xan_DH_a/b"/>
</dbReference>